<organism evidence="1 2">
    <name type="scientific">Ramazzottius varieornatus</name>
    <name type="common">Water bear</name>
    <name type="synonym">Tardigrade</name>
    <dbReference type="NCBI Taxonomy" id="947166"/>
    <lineage>
        <taxon>Eukaryota</taxon>
        <taxon>Metazoa</taxon>
        <taxon>Ecdysozoa</taxon>
        <taxon>Tardigrada</taxon>
        <taxon>Eutardigrada</taxon>
        <taxon>Parachela</taxon>
        <taxon>Hypsibioidea</taxon>
        <taxon>Ramazzottiidae</taxon>
        <taxon>Ramazzottius</taxon>
    </lineage>
</organism>
<dbReference type="EMBL" id="BDGG01000011">
    <property type="protein sequence ID" value="GAV05122.1"/>
    <property type="molecule type" value="Genomic_DNA"/>
</dbReference>
<keyword evidence="2" id="KW-1185">Reference proteome</keyword>
<dbReference type="Proteomes" id="UP000186922">
    <property type="component" value="Unassembled WGS sequence"/>
</dbReference>
<reference evidence="1 2" key="1">
    <citation type="journal article" date="2016" name="Nat. Commun.">
        <title>Extremotolerant tardigrade genome and improved radiotolerance of human cultured cells by tardigrade-unique protein.</title>
        <authorList>
            <person name="Hashimoto T."/>
            <person name="Horikawa D.D."/>
            <person name="Saito Y."/>
            <person name="Kuwahara H."/>
            <person name="Kozuka-Hata H."/>
            <person name="Shin-I T."/>
            <person name="Minakuchi Y."/>
            <person name="Ohishi K."/>
            <person name="Motoyama A."/>
            <person name="Aizu T."/>
            <person name="Enomoto A."/>
            <person name="Kondo K."/>
            <person name="Tanaka S."/>
            <person name="Hara Y."/>
            <person name="Koshikawa S."/>
            <person name="Sagara H."/>
            <person name="Miura T."/>
            <person name="Yokobori S."/>
            <person name="Miyagawa K."/>
            <person name="Suzuki Y."/>
            <person name="Kubo T."/>
            <person name="Oyama M."/>
            <person name="Kohara Y."/>
            <person name="Fujiyama A."/>
            <person name="Arakawa K."/>
            <person name="Katayama T."/>
            <person name="Toyoda A."/>
            <person name="Kunieda T."/>
        </authorList>
    </citation>
    <scope>NUCLEOTIDE SEQUENCE [LARGE SCALE GENOMIC DNA]</scope>
    <source>
        <strain evidence="1 2">YOKOZUNA-1</strain>
    </source>
</reference>
<evidence type="ECO:0000313" key="1">
    <source>
        <dbReference type="EMBL" id="GAV05122.1"/>
    </source>
</evidence>
<sequence>MCLGSLHNGEVYQLELENAAGRMLNLSQYIF</sequence>
<accession>A0A1D1VUE3</accession>
<evidence type="ECO:0000313" key="2">
    <source>
        <dbReference type="Proteomes" id="UP000186922"/>
    </source>
</evidence>
<gene>
    <name evidence="1" type="primary">RvY_15298-1</name>
    <name evidence="1" type="synonym">RvY_15298.1</name>
    <name evidence="1" type="ORF">RvY_15298</name>
</gene>
<comment type="caution">
    <text evidence="1">The sequence shown here is derived from an EMBL/GenBank/DDBJ whole genome shotgun (WGS) entry which is preliminary data.</text>
</comment>
<name>A0A1D1VUE3_RAMVA</name>
<proteinExistence type="predicted"/>
<dbReference type="AlphaFoldDB" id="A0A1D1VUE3"/>
<protein>
    <submittedName>
        <fullName evidence="1">Uncharacterized protein</fullName>
    </submittedName>
</protein>